<evidence type="ECO:0000313" key="9">
    <source>
        <dbReference type="EMBL" id="GAA2015466.1"/>
    </source>
</evidence>
<dbReference type="SUPFAM" id="SSF55399">
    <property type="entry name" value="Subtilisin inhibitor"/>
    <property type="match status" value="1"/>
</dbReference>
<dbReference type="Gene3D" id="3.30.350.10">
    <property type="entry name" value="Subtilisin inhibitor-like"/>
    <property type="match status" value="1"/>
</dbReference>
<evidence type="ECO:0000313" key="10">
    <source>
        <dbReference type="Proteomes" id="UP001501585"/>
    </source>
</evidence>
<proteinExistence type="inferred from homology"/>
<accession>A0ABN2TNP6</accession>
<keyword evidence="3" id="KW-0964">Secreted</keyword>
<evidence type="ECO:0000259" key="8">
    <source>
        <dbReference type="Pfam" id="PF00720"/>
    </source>
</evidence>
<sequence length="157" mass="16346">MGSQPMRIRRTLGAVIGTVVVTAPLTSAPAHAALAEDEQDAVAEVYSLAIVPGEPGDPLFPLTWGNADTALLTCDPAGGTHPEADGACAEIDRAGSIAAIDRPALCPLVFSPVTAYSWGAETYEETYANPCFLKLEKGAVFDFMSRRQSGGATPAPR</sequence>
<dbReference type="InterPro" id="IPR036819">
    <property type="entry name" value="Subtilisin_inhibitor-like_sf"/>
</dbReference>
<feature type="domain" description="Subtilisin inhibitor" evidence="8">
    <location>
        <begin position="68"/>
        <end position="119"/>
    </location>
</feature>
<evidence type="ECO:0000256" key="6">
    <source>
        <dbReference type="ARBA" id="ARBA00023157"/>
    </source>
</evidence>
<dbReference type="InterPro" id="IPR023549">
    <property type="entry name" value="Subtilisin_inhibitor"/>
</dbReference>
<keyword evidence="6" id="KW-1015">Disulfide bond</keyword>
<comment type="subcellular location">
    <subcellularLocation>
        <location evidence="1">Secreted</location>
    </subcellularLocation>
</comment>
<evidence type="ECO:0000256" key="3">
    <source>
        <dbReference type="ARBA" id="ARBA00022525"/>
    </source>
</evidence>
<reference evidence="9 10" key="1">
    <citation type="journal article" date="2019" name="Int. J. Syst. Evol. Microbiol.">
        <title>The Global Catalogue of Microorganisms (GCM) 10K type strain sequencing project: providing services to taxonomists for standard genome sequencing and annotation.</title>
        <authorList>
            <consortium name="The Broad Institute Genomics Platform"/>
            <consortium name="The Broad Institute Genome Sequencing Center for Infectious Disease"/>
            <person name="Wu L."/>
            <person name="Ma J."/>
        </authorList>
    </citation>
    <scope>NUCLEOTIDE SEQUENCE [LARGE SCALE GENOMIC DNA]</scope>
    <source>
        <strain evidence="9 10">JCM 15313</strain>
    </source>
</reference>
<comment type="similarity">
    <text evidence="2">Belongs to the protease inhibitor I16 (SSI) family.</text>
</comment>
<comment type="caution">
    <text evidence="9">The sequence shown here is derived from an EMBL/GenBank/DDBJ whole genome shotgun (WGS) entry which is preliminary data.</text>
</comment>
<feature type="signal peptide" evidence="7">
    <location>
        <begin position="1"/>
        <end position="32"/>
    </location>
</feature>
<organism evidence="9 10">
    <name type="scientific">Nocardiopsis rhodophaea</name>
    <dbReference type="NCBI Taxonomy" id="280238"/>
    <lineage>
        <taxon>Bacteria</taxon>
        <taxon>Bacillati</taxon>
        <taxon>Actinomycetota</taxon>
        <taxon>Actinomycetes</taxon>
        <taxon>Streptosporangiales</taxon>
        <taxon>Nocardiopsidaceae</taxon>
        <taxon>Nocardiopsis</taxon>
    </lineage>
</organism>
<gene>
    <name evidence="9" type="ORF">GCM10009799_49580</name>
</gene>
<dbReference type="Pfam" id="PF00720">
    <property type="entry name" value="SSI"/>
    <property type="match status" value="1"/>
</dbReference>
<evidence type="ECO:0000256" key="1">
    <source>
        <dbReference type="ARBA" id="ARBA00004613"/>
    </source>
</evidence>
<keyword evidence="5" id="KW-0722">Serine protease inhibitor</keyword>
<dbReference type="EMBL" id="BAAAPC010000030">
    <property type="protein sequence ID" value="GAA2015466.1"/>
    <property type="molecule type" value="Genomic_DNA"/>
</dbReference>
<name>A0ABN2TNP6_9ACTN</name>
<feature type="chain" id="PRO_5045941182" description="Subtilisin inhibitor domain-containing protein" evidence="7">
    <location>
        <begin position="33"/>
        <end position="157"/>
    </location>
</feature>
<keyword evidence="10" id="KW-1185">Reference proteome</keyword>
<evidence type="ECO:0000256" key="7">
    <source>
        <dbReference type="SAM" id="SignalP"/>
    </source>
</evidence>
<evidence type="ECO:0000256" key="5">
    <source>
        <dbReference type="ARBA" id="ARBA00022900"/>
    </source>
</evidence>
<keyword evidence="4" id="KW-0646">Protease inhibitor</keyword>
<dbReference type="Proteomes" id="UP001501585">
    <property type="component" value="Unassembled WGS sequence"/>
</dbReference>
<protein>
    <recommendedName>
        <fullName evidence="8">Subtilisin inhibitor domain-containing protein</fullName>
    </recommendedName>
</protein>
<keyword evidence="7" id="KW-0732">Signal</keyword>
<evidence type="ECO:0000256" key="4">
    <source>
        <dbReference type="ARBA" id="ARBA00022690"/>
    </source>
</evidence>
<evidence type="ECO:0000256" key="2">
    <source>
        <dbReference type="ARBA" id="ARBA00010472"/>
    </source>
</evidence>